<dbReference type="Proteomes" id="UP000729402">
    <property type="component" value="Unassembled WGS sequence"/>
</dbReference>
<dbReference type="EMBL" id="JAAALK010000290">
    <property type="protein sequence ID" value="KAG8047942.1"/>
    <property type="molecule type" value="Genomic_DNA"/>
</dbReference>
<sequence>MPELAAGAVDACVWIAVAGMELEILGMNFGCVVAALAGAKIPGKGCLLPLSSKLLGFLNPQFFPCLP</sequence>
<comment type="caution">
    <text evidence="1">The sequence shown here is derived from an EMBL/GenBank/DDBJ whole genome shotgun (WGS) entry which is preliminary data.</text>
</comment>
<name>A0A8J5UX77_ZIZPA</name>
<accession>A0A8J5UX77</accession>
<evidence type="ECO:0000313" key="2">
    <source>
        <dbReference type="Proteomes" id="UP000729402"/>
    </source>
</evidence>
<keyword evidence="2" id="KW-1185">Reference proteome</keyword>
<gene>
    <name evidence="1" type="ORF">GUJ93_ZPchr0008g12134</name>
</gene>
<proteinExistence type="predicted"/>
<organism evidence="1 2">
    <name type="scientific">Zizania palustris</name>
    <name type="common">Northern wild rice</name>
    <dbReference type="NCBI Taxonomy" id="103762"/>
    <lineage>
        <taxon>Eukaryota</taxon>
        <taxon>Viridiplantae</taxon>
        <taxon>Streptophyta</taxon>
        <taxon>Embryophyta</taxon>
        <taxon>Tracheophyta</taxon>
        <taxon>Spermatophyta</taxon>
        <taxon>Magnoliopsida</taxon>
        <taxon>Liliopsida</taxon>
        <taxon>Poales</taxon>
        <taxon>Poaceae</taxon>
        <taxon>BOP clade</taxon>
        <taxon>Oryzoideae</taxon>
        <taxon>Oryzeae</taxon>
        <taxon>Zizaniinae</taxon>
        <taxon>Zizania</taxon>
    </lineage>
</organism>
<evidence type="ECO:0000313" key="1">
    <source>
        <dbReference type="EMBL" id="KAG8047942.1"/>
    </source>
</evidence>
<reference evidence="1" key="1">
    <citation type="journal article" date="2021" name="bioRxiv">
        <title>Whole Genome Assembly and Annotation of Northern Wild Rice, Zizania palustris L., Supports a Whole Genome Duplication in the Zizania Genus.</title>
        <authorList>
            <person name="Haas M."/>
            <person name="Kono T."/>
            <person name="Macchietto M."/>
            <person name="Millas R."/>
            <person name="McGilp L."/>
            <person name="Shao M."/>
            <person name="Duquette J."/>
            <person name="Hirsch C.N."/>
            <person name="Kimball J."/>
        </authorList>
    </citation>
    <scope>NUCLEOTIDE SEQUENCE</scope>
    <source>
        <tissue evidence="1">Fresh leaf tissue</tissue>
    </source>
</reference>
<reference evidence="1" key="2">
    <citation type="submission" date="2021-02" db="EMBL/GenBank/DDBJ databases">
        <authorList>
            <person name="Kimball J.A."/>
            <person name="Haas M.W."/>
            <person name="Macchietto M."/>
            <person name="Kono T."/>
            <person name="Duquette J."/>
            <person name="Shao M."/>
        </authorList>
    </citation>
    <scope>NUCLEOTIDE SEQUENCE</scope>
    <source>
        <tissue evidence="1">Fresh leaf tissue</tissue>
    </source>
</reference>
<protein>
    <submittedName>
        <fullName evidence="1">Uncharacterized protein</fullName>
    </submittedName>
</protein>
<dbReference type="AlphaFoldDB" id="A0A8J5UX77"/>